<feature type="transmembrane region" description="Helical" evidence="5">
    <location>
        <begin position="75"/>
        <end position="100"/>
    </location>
</feature>
<evidence type="ECO:0000256" key="3">
    <source>
        <dbReference type="ARBA" id="ARBA00022989"/>
    </source>
</evidence>
<accession>A0A1M5KTI6</accession>
<evidence type="ECO:0000256" key="5">
    <source>
        <dbReference type="SAM" id="Phobius"/>
    </source>
</evidence>
<sequence length="250" mass="28835">MPTPLEILLDPVSLMLLSMYAALMIWEAVFPGRKLPHVKYWKLRGIVVFICFFYFTTYLPMFITPYLEPFRFFDLTGLGAVVGGVVGVLLYEFGVFVWHYSLHRSDFLWKTFHQMHHSAERLDTYGAFYFSPFDMMGWAVLGSICFGLVAGLSAQATTVMVLGTNFLGIFQHANIKTPQWLGYIVQRPESHSYHHARGIHRSNYSDLPLFDIIFGTFKNPKDFEMEVGFYHGASARIWDMLRSKDVTQPE</sequence>
<evidence type="ECO:0000313" key="7">
    <source>
        <dbReference type="EMBL" id="SHG56172.1"/>
    </source>
</evidence>
<dbReference type="AlphaFoldDB" id="A0A1M5KTI6"/>
<name>A0A1M5KTI6_9BACT</name>
<proteinExistence type="predicted"/>
<dbReference type="RefSeq" id="WP_073131354.1">
    <property type="nucleotide sequence ID" value="NZ_FQWQ01000001.1"/>
</dbReference>
<dbReference type="PANTHER" id="PTHR11863">
    <property type="entry name" value="STEROL DESATURASE"/>
    <property type="match status" value="1"/>
</dbReference>
<organism evidence="7 8">
    <name type="scientific">Chryseolinea serpens</name>
    <dbReference type="NCBI Taxonomy" id="947013"/>
    <lineage>
        <taxon>Bacteria</taxon>
        <taxon>Pseudomonadati</taxon>
        <taxon>Bacteroidota</taxon>
        <taxon>Cytophagia</taxon>
        <taxon>Cytophagales</taxon>
        <taxon>Fulvivirgaceae</taxon>
        <taxon>Chryseolinea</taxon>
    </lineage>
</organism>
<evidence type="ECO:0000256" key="4">
    <source>
        <dbReference type="ARBA" id="ARBA00023136"/>
    </source>
</evidence>
<evidence type="ECO:0000256" key="1">
    <source>
        <dbReference type="ARBA" id="ARBA00004370"/>
    </source>
</evidence>
<evidence type="ECO:0000259" key="6">
    <source>
        <dbReference type="Pfam" id="PF04116"/>
    </source>
</evidence>
<reference evidence="7 8" key="1">
    <citation type="submission" date="2016-11" db="EMBL/GenBank/DDBJ databases">
        <authorList>
            <person name="Jaros S."/>
            <person name="Januszkiewicz K."/>
            <person name="Wedrychowicz H."/>
        </authorList>
    </citation>
    <scope>NUCLEOTIDE SEQUENCE [LARGE SCALE GENOMIC DNA]</scope>
    <source>
        <strain evidence="7 8">DSM 24574</strain>
    </source>
</reference>
<keyword evidence="4 5" id="KW-0472">Membrane</keyword>
<evidence type="ECO:0000313" key="8">
    <source>
        <dbReference type="Proteomes" id="UP000184212"/>
    </source>
</evidence>
<dbReference type="Proteomes" id="UP000184212">
    <property type="component" value="Unassembled WGS sequence"/>
</dbReference>
<dbReference type="Pfam" id="PF04116">
    <property type="entry name" value="FA_hydroxylase"/>
    <property type="match status" value="1"/>
</dbReference>
<keyword evidence="8" id="KW-1185">Reference proteome</keyword>
<dbReference type="GO" id="GO:0016020">
    <property type="term" value="C:membrane"/>
    <property type="evidence" value="ECO:0007669"/>
    <property type="project" value="UniProtKB-SubCell"/>
</dbReference>
<feature type="transmembrane region" description="Helical" evidence="5">
    <location>
        <begin position="43"/>
        <end position="63"/>
    </location>
</feature>
<feature type="transmembrane region" description="Helical" evidence="5">
    <location>
        <begin position="12"/>
        <end position="31"/>
    </location>
</feature>
<dbReference type="InterPro" id="IPR050307">
    <property type="entry name" value="Sterol_Desaturase_Related"/>
</dbReference>
<dbReference type="GO" id="GO:0008610">
    <property type="term" value="P:lipid biosynthetic process"/>
    <property type="evidence" value="ECO:0007669"/>
    <property type="project" value="InterPro"/>
</dbReference>
<dbReference type="InterPro" id="IPR006694">
    <property type="entry name" value="Fatty_acid_hydroxylase"/>
</dbReference>
<dbReference type="GO" id="GO:0016491">
    <property type="term" value="F:oxidoreductase activity"/>
    <property type="evidence" value="ECO:0007669"/>
    <property type="project" value="InterPro"/>
</dbReference>
<dbReference type="EMBL" id="FQWQ01000001">
    <property type="protein sequence ID" value="SHG56172.1"/>
    <property type="molecule type" value="Genomic_DNA"/>
</dbReference>
<dbReference type="OrthoDB" id="9770329at2"/>
<gene>
    <name evidence="7" type="ORF">SAMN04488109_0834</name>
</gene>
<protein>
    <submittedName>
        <fullName evidence="7">Fatty acid hydroxylase superfamily protein</fullName>
    </submittedName>
</protein>
<keyword evidence="3 5" id="KW-1133">Transmembrane helix</keyword>
<feature type="domain" description="Fatty acid hydroxylase" evidence="6">
    <location>
        <begin position="85"/>
        <end position="216"/>
    </location>
</feature>
<comment type="subcellular location">
    <subcellularLocation>
        <location evidence="1">Membrane</location>
    </subcellularLocation>
</comment>
<keyword evidence="2 5" id="KW-0812">Transmembrane</keyword>
<evidence type="ECO:0000256" key="2">
    <source>
        <dbReference type="ARBA" id="ARBA00022692"/>
    </source>
</evidence>
<dbReference type="GO" id="GO:0005506">
    <property type="term" value="F:iron ion binding"/>
    <property type="evidence" value="ECO:0007669"/>
    <property type="project" value="InterPro"/>
</dbReference>
<dbReference type="STRING" id="947013.SAMN04488109_0834"/>